<evidence type="ECO:0000313" key="1">
    <source>
        <dbReference type="EMBL" id="SKA29021.1"/>
    </source>
</evidence>
<organism evidence="1 2">
    <name type="scientific">Marinactinospora thermotolerans DSM 45154</name>
    <dbReference type="NCBI Taxonomy" id="1122192"/>
    <lineage>
        <taxon>Bacteria</taxon>
        <taxon>Bacillati</taxon>
        <taxon>Actinomycetota</taxon>
        <taxon>Actinomycetes</taxon>
        <taxon>Streptosporangiales</taxon>
        <taxon>Nocardiopsidaceae</taxon>
        <taxon>Marinactinospora</taxon>
    </lineage>
</organism>
<dbReference type="AlphaFoldDB" id="A0A1T4SMD2"/>
<gene>
    <name evidence="1" type="ORF">SAMN02745673_03640</name>
</gene>
<dbReference type="Proteomes" id="UP000190637">
    <property type="component" value="Unassembled WGS sequence"/>
</dbReference>
<dbReference type="InterPro" id="IPR046016">
    <property type="entry name" value="Dur/DurB-like"/>
</dbReference>
<keyword evidence="2" id="KW-1185">Reference proteome</keyword>
<evidence type="ECO:0000313" key="2">
    <source>
        <dbReference type="Proteomes" id="UP000190637"/>
    </source>
</evidence>
<dbReference type="OrthoDB" id="3482080at2"/>
<dbReference type="Pfam" id="PF19398">
    <property type="entry name" value="DurB-like"/>
    <property type="match status" value="1"/>
</dbReference>
<reference evidence="1 2" key="1">
    <citation type="submission" date="2017-02" db="EMBL/GenBank/DDBJ databases">
        <authorList>
            <person name="Peterson S.W."/>
        </authorList>
    </citation>
    <scope>NUCLEOTIDE SEQUENCE [LARGE SCALE GENOMIC DNA]</scope>
    <source>
        <strain evidence="1 2">DSM 45154</strain>
    </source>
</reference>
<proteinExistence type="predicted"/>
<dbReference type="InterPro" id="IPR048275">
    <property type="entry name" value="Cinnamycin_RiPP"/>
</dbReference>
<sequence length="79" mass="8350">MSMTMTLQQAVVDDEFRSVLLADPAAFGLSVESLPGAVERQDHEAIEAFTEAVVASEIYACASTCSFGPFTIACDGTTK</sequence>
<accession>A0A1T4SMD2</accession>
<protein>
    <recommendedName>
        <fullName evidence="3">Cinnamycin family lantibiotic</fullName>
    </recommendedName>
</protein>
<evidence type="ECO:0008006" key="3">
    <source>
        <dbReference type="Google" id="ProtNLM"/>
    </source>
</evidence>
<dbReference type="STRING" id="1122192.SAMN02745673_03640"/>
<dbReference type="NCBIfam" id="NF033431">
    <property type="entry name" value="cinnamycin_RiPP"/>
    <property type="match status" value="1"/>
</dbReference>
<dbReference type="EMBL" id="FUWS01000010">
    <property type="protein sequence ID" value="SKA29021.1"/>
    <property type="molecule type" value="Genomic_DNA"/>
</dbReference>
<dbReference type="RefSeq" id="WP_078762901.1">
    <property type="nucleotide sequence ID" value="NZ_FUWS01000010.1"/>
</dbReference>
<name>A0A1T4SMD2_9ACTN</name>